<dbReference type="InterPro" id="IPR039353">
    <property type="entry name" value="TF_Adf1"/>
</dbReference>
<evidence type="ECO:0000256" key="1">
    <source>
        <dbReference type="SAM" id="MobiDB-lite"/>
    </source>
</evidence>
<dbReference type="PANTHER" id="PTHR12243">
    <property type="entry name" value="MADF DOMAIN TRANSCRIPTION FACTOR"/>
    <property type="match status" value="1"/>
</dbReference>
<organism evidence="3 4">
    <name type="scientific">Merluccius polli</name>
    <name type="common">Benguela hake</name>
    <name type="synonym">Merluccius cadenati</name>
    <dbReference type="NCBI Taxonomy" id="89951"/>
    <lineage>
        <taxon>Eukaryota</taxon>
        <taxon>Metazoa</taxon>
        <taxon>Chordata</taxon>
        <taxon>Craniata</taxon>
        <taxon>Vertebrata</taxon>
        <taxon>Euteleostomi</taxon>
        <taxon>Actinopterygii</taxon>
        <taxon>Neopterygii</taxon>
        <taxon>Teleostei</taxon>
        <taxon>Neoteleostei</taxon>
        <taxon>Acanthomorphata</taxon>
        <taxon>Zeiogadaria</taxon>
        <taxon>Gadariae</taxon>
        <taxon>Gadiformes</taxon>
        <taxon>Gadoidei</taxon>
        <taxon>Merlucciidae</taxon>
        <taxon>Merluccius</taxon>
    </lineage>
</organism>
<dbReference type="Proteomes" id="UP001174136">
    <property type="component" value="Unassembled WGS sequence"/>
</dbReference>
<dbReference type="PROSITE" id="PS51029">
    <property type="entry name" value="MADF"/>
    <property type="match status" value="1"/>
</dbReference>
<evidence type="ECO:0000313" key="3">
    <source>
        <dbReference type="EMBL" id="KAK0147945.1"/>
    </source>
</evidence>
<dbReference type="AlphaFoldDB" id="A0AA47MXG5"/>
<evidence type="ECO:0000313" key="4">
    <source>
        <dbReference type="Proteomes" id="UP001174136"/>
    </source>
</evidence>
<name>A0AA47MXG5_MERPO</name>
<comment type="caution">
    <text evidence="3">The sequence shown here is derived from an EMBL/GenBank/DDBJ whole genome shotgun (WGS) entry which is preliminary data.</text>
</comment>
<feature type="domain" description="MADF" evidence="2">
    <location>
        <begin position="23"/>
        <end position="110"/>
    </location>
</feature>
<dbReference type="Pfam" id="PF10545">
    <property type="entry name" value="MADF_DNA_bdg"/>
    <property type="match status" value="1"/>
</dbReference>
<feature type="compositionally biased region" description="Acidic residues" evidence="1">
    <location>
        <begin position="100"/>
        <end position="123"/>
    </location>
</feature>
<dbReference type="InterPro" id="IPR006578">
    <property type="entry name" value="MADF-dom"/>
</dbReference>
<gene>
    <name evidence="3" type="ORF">N1851_012311</name>
</gene>
<accession>A0AA47MXG5</accession>
<reference evidence="3" key="1">
    <citation type="journal article" date="2023" name="Front. Mar. Sci.">
        <title>A new Merluccius polli reference genome to investigate the effects of global change in West African waters.</title>
        <authorList>
            <person name="Mateo J.L."/>
            <person name="Blanco-Fernandez C."/>
            <person name="Garcia-Vazquez E."/>
            <person name="Machado-Schiaffino G."/>
        </authorList>
    </citation>
    <scope>NUCLEOTIDE SEQUENCE</scope>
    <source>
        <strain evidence="3">C29</strain>
        <tissue evidence="3">Fin</tissue>
    </source>
</reference>
<protein>
    <recommendedName>
        <fullName evidence="2">MADF domain-containing protein</fullName>
    </recommendedName>
</protein>
<sequence length="254" mass="29411">MTTMTAAKKAKEMGRWTHEAETRFVEMWQQYPVLYDVTSKDYHDRVKKEKCWQEIAVDLELPASGSGYKDATPRQIWIKRTLGFLRPYMSHRTSQTTLNLDDDQMPEAMEEDNEDQEGEDEVPSEPSEPSTNPTLPLVVQEQSSRGTARNKARTTKGKACDLEAEKVEILRAVSQTMLGTRQDVDEAFGRQMACELKQVQDQFSRMQLRRNIMQMIYDVQESEHRAARYPQASWQGNPTAQHHNSNMSRQYTEL</sequence>
<feature type="region of interest" description="Disordered" evidence="1">
    <location>
        <begin position="230"/>
        <end position="254"/>
    </location>
</feature>
<proteinExistence type="predicted"/>
<keyword evidence="4" id="KW-1185">Reference proteome</keyword>
<evidence type="ECO:0000259" key="2">
    <source>
        <dbReference type="PROSITE" id="PS51029"/>
    </source>
</evidence>
<feature type="compositionally biased region" description="Polar residues" evidence="1">
    <location>
        <begin position="232"/>
        <end position="254"/>
    </location>
</feature>
<dbReference type="EMBL" id="JAOPHQ010002276">
    <property type="protein sequence ID" value="KAK0147945.1"/>
    <property type="molecule type" value="Genomic_DNA"/>
</dbReference>
<feature type="region of interest" description="Disordered" evidence="1">
    <location>
        <begin position="95"/>
        <end position="157"/>
    </location>
</feature>
<dbReference type="PANTHER" id="PTHR12243:SF67">
    <property type="entry name" value="COREPRESSOR OF PANGOLIN, ISOFORM A-RELATED"/>
    <property type="match status" value="1"/>
</dbReference>